<evidence type="ECO:0000313" key="2">
    <source>
        <dbReference type="EMBL" id="CAD9021069.1"/>
    </source>
</evidence>
<feature type="transmembrane region" description="Helical" evidence="1">
    <location>
        <begin position="34"/>
        <end position="53"/>
    </location>
</feature>
<evidence type="ECO:0000256" key="1">
    <source>
        <dbReference type="SAM" id="Phobius"/>
    </source>
</evidence>
<dbReference type="EMBL" id="HBGA01086198">
    <property type="protein sequence ID" value="CAD9021069.1"/>
    <property type="molecule type" value="Transcribed_RNA"/>
</dbReference>
<keyword evidence="1" id="KW-1133">Transmembrane helix</keyword>
<reference evidence="2" key="1">
    <citation type="submission" date="2021-01" db="EMBL/GenBank/DDBJ databases">
        <authorList>
            <person name="Corre E."/>
            <person name="Pelletier E."/>
            <person name="Niang G."/>
            <person name="Scheremetjew M."/>
            <person name="Finn R."/>
            <person name="Kale V."/>
            <person name="Holt S."/>
            <person name="Cochrane G."/>
            <person name="Meng A."/>
            <person name="Brown T."/>
            <person name="Cohen L."/>
        </authorList>
    </citation>
    <scope>NUCLEOTIDE SEQUENCE</scope>
    <source>
        <strain evidence="2">NIES-381</strain>
    </source>
</reference>
<dbReference type="AlphaFoldDB" id="A0A7S1ISF0"/>
<proteinExistence type="predicted"/>
<gene>
    <name evidence="2" type="ORF">EGYM00392_LOCUS32184</name>
</gene>
<sequence>MASCFFMLQHQIVLAQLMHVLTWASFLCRQSARIFVAFTILAVAANFPLRALGHSWRGWLDTRAVGLQCIIYEVATKVLAASDFACSRAPLPPSPSFTIIAFSQDELV</sequence>
<keyword evidence="1" id="KW-0472">Membrane</keyword>
<name>A0A7S1ISF0_9EUGL</name>
<protein>
    <submittedName>
        <fullName evidence="2">Uncharacterized protein</fullName>
    </submittedName>
</protein>
<keyword evidence="1" id="KW-0812">Transmembrane</keyword>
<accession>A0A7S1ISF0</accession>
<organism evidence="2">
    <name type="scientific">Eutreptiella gymnastica</name>
    <dbReference type="NCBI Taxonomy" id="73025"/>
    <lineage>
        <taxon>Eukaryota</taxon>
        <taxon>Discoba</taxon>
        <taxon>Euglenozoa</taxon>
        <taxon>Euglenida</taxon>
        <taxon>Spirocuta</taxon>
        <taxon>Euglenophyceae</taxon>
        <taxon>Eutreptiales</taxon>
        <taxon>Eutreptiaceae</taxon>
        <taxon>Eutreptiella</taxon>
    </lineage>
</organism>